<dbReference type="InterPro" id="IPR036390">
    <property type="entry name" value="WH_DNA-bd_sf"/>
</dbReference>
<dbReference type="PANTHER" id="PTHR30154:SF34">
    <property type="entry name" value="TRANSCRIPTIONAL REGULATOR AZLB"/>
    <property type="match status" value="1"/>
</dbReference>
<feature type="domain" description="HTH asnC-type" evidence="4">
    <location>
        <begin position="4"/>
        <end position="65"/>
    </location>
</feature>
<dbReference type="InterPro" id="IPR019885">
    <property type="entry name" value="Tscrpt_reg_HTH_AsnC-type_CS"/>
</dbReference>
<keyword evidence="1" id="KW-0805">Transcription regulation</keyword>
<dbReference type="GO" id="GO:0005829">
    <property type="term" value="C:cytosol"/>
    <property type="evidence" value="ECO:0007669"/>
    <property type="project" value="TreeGrafter"/>
</dbReference>
<dbReference type="OrthoDB" id="9800326at2"/>
<dbReference type="SUPFAM" id="SSF54909">
    <property type="entry name" value="Dimeric alpha+beta barrel"/>
    <property type="match status" value="1"/>
</dbReference>
<keyword evidence="3" id="KW-0804">Transcription</keyword>
<reference evidence="5 6" key="1">
    <citation type="submission" date="2019-01" db="EMBL/GenBank/DDBJ databases">
        <authorList>
            <person name="Chen W.-M."/>
        </authorList>
    </citation>
    <scope>NUCLEOTIDE SEQUENCE [LARGE SCALE GENOMIC DNA]</scope>
    <source>
        <strain evidence="5 6">FSY-15</strain>
    </source>
</reference>
<proteinExistence type="predicted"/>
<evidence type="ECO:0000313" key="5">
    <source>
        <dbReference type="EMBL" id="RVU25823.1"/>
    </source>
</evidence>
<dbReference type="Gene3D" id="3.30.70.920">
    <property type="match status" value="1"/>
</dbReference>
<dbReference type="EMBL" id="SACY01000002">
    <property type="protein sequence ID" value="RVU25823.1"/>
    <property type="molecule type" value="Genomic_DNA"/>
</dbReference>
<dbReference type="PANTHER" id="PTHR30154">
    <property type="entry name" value="LEUCINE-RESPONSIVE REGULATORY PROTEIN"/>
    <property type="match status" value="1"/>
</dbReference>
<gene>
    <name evidence="5" type="ORF">EOJ36_05235</name>
</gene>
<dbReference type="Pfam" id="PF01037">
    <property type="entry name" value="AsnC_trans_reg"/>
    <property type="match status" value="1"/>
</dbReference>
<dbReference type="PROSITE" id="PS50956">
    <property type="entry name" value="HTH_ASNC_2"/>
    <property type="match status" value="1"/>
</dbReference>
<organism evidence="5 6">
    <name type="scientific">Sandaracinomonas limnophila</name>
    <dbReference type="NCBI Taxonomy" id="1862386"/>
    <lineage>
        <taxon>Bacteria</taxon>
        <taxon>Pseudomonadati</taxon>
        <taxon>Bacteroidota</taxon>
        <taxon>Cytophagia</taxon>
        <taxon>Cytophagales</taxon>
        <taxon>Flectobacillaceae</taxon>
        <taxon>Sandaracinomonas</taxon>
    </lineage>
</organism>
<evidence type="ECO:0000256" key="1">
    <source>
        <dbReference type="ARBA" id="ARBA00023015"/>
    </source>
</evidence>
<protein>
    <submittedName>
        <fullName evidence="5">Lrp/AsnC family transcriptional regulator</fullName>
    </submittedName>
</protein>
<sequence>MAKIDEIDKQILSFLNEDAFISNKEMATRLGMSPTPIHERIKRMERDGVIKGYKAIIDTHKLGKTLTVFCEITLKEHAANYLNQFEKDAMALAEVQECYCVSGNSDFLLKVVVSDMDDYRNFILHKLASIKNIGNAQSHFVMNEVENKTFSPWFPS</sequence>
<dbReference type="Gene3D" id="1.10.10.10">
    <property type="entry name" value="Winged helix-like DNA-binding domain superfamily/Winged helix DNA-binding domain"/>
    <property type="match status" value="1"/>
</dbReference>
<dbReference type="SMART" id="SM00344">
    <property type="entry name" value="HTH_ASNC"/>
    <property type="match status" value="1"/>
</dbReference>
<name>A0A437PU94_9BACT</name>
<evidence type="ECO:0000259" key="4">
    <source>
        <dbReference type="PROSITE" id="PS50956"/>
    </source>
</evidence>
<dbReference type="InterPro" id="IPR011008">
    <property type="entry name" value="Dimeric_a/b-barrel"/>
</dbReference>
<dbReference type="InterPro" id="IPR019888">
    <property type="entry name" value="Tscrpt_reg_AsnC-like"/>
</dbReference>
<dbReference type="InterPro" id="IPR000485">
    <property type="entry name" value="AsnC-type_HTH_dom"/>
</dbReference>
<dbReference type="PROSITE" id="PS00519">
    <property type="entry name" value="HTH_ASNC_1"/>
    <property type="match status" value="1"/>
</dbReference>
<keyword evidence="6" id="KW-1185">Reference proteome</keyword>
<dbReference type="Pfam" id="PF13412">
    <property type="entry name" value="HTH_24"/>
    <property type="match status" value="1"/>
</dbReference>
<dbReference type="AlphaFoldDB" id="A0A437PU94"/>
<evidence type="ECO:0000256" key="2">
    <source>
        <dbReference type="ARBA" id="ARBA00023125"/>
    </source>
</evidence>
<accession>A0A437PU94</accession>
<dbReference type="Proteomes" id="UP000282832">
    <property type="component" value="Unassembled WGS sequence"/>
</dbReference>
<dbReference type="InterPro" id="IPR036388">
    <property type="entry name" value="WH-like_DNA-bd_sf"/>
</dbReference>
<comment type="caution">
    <text evidence="5">The sequence shown here is derived from an EMBL/GenBank/DDBJ whole genome shotgun (WGS) entry which is preliminary data.</text>
</comment>
<dbReference type="PRINTS" id="PR00033">
    <property type="entry name" value="HTHASNC"/>
</dbReference>
<dbReference type="InterPro" id="IPR011991">
    <property type="entry name" value="ArsR-like_HTH"/>
</dbReference>
<evidence type="ECO:0000313" key="6">
    <source>
        <dbReference type="Proteomes" id="UP000282832"/>
    </source>
</evidence>
<dbReference type="RefSeq" id="WP_127803063.1">
    <property type="nucleotide sequence ID" value="NZ_SACY01000002.1"/>
</dbReference>
<dbReference type="GO" id="GO:0006355">
    <property type="term" value="P:regulation of DNA-templated transcription"/>
    <property type="evidence" value="ECO:0007669"/>
    <property type="project" value="UniProtKB-ARBA"/>
</dbReference>
<dbReference type="GO" id="GO:0043200">
    <property type="term" value="P:response to amino acid"/>
    <property type="evidence" value="ECO:0007669"/>
    <property type="project" value="TreeGrafter"/>
</dbReference>
<evidence type="ECO:0000256" key="3">
    <source>
        <dbReference type="ARBA" id="ARBA00023163"/>
    </source>
</evidence>
<dbReference type="InterPro" id="IPR019887">
    <property type="entry name" value="Tscrpt_reg_AsnC/Lrp_C"/>
</dbReference>
<keyword evidence="2" id="KW-0238">DNA-binding</keyword>
<dbReference type="GO" id="GO:0043565">
    <property type="term" value="F:sequence-specific DNA binding"/>
    <property type="evidence" value="ECO:0007669"/>
    <property type="project" value="InterPro"/>
</dbReference>
<dbReference type="SUPFAM" id="SSF46785">
    <property type="entry name" value="Winged helix' DNA-binding domain"/>
    <property type="match status" value="1"/>
</dbReference>
<dbReference type="CDD" id="cd00090">
    <property type="entry name" value="HTH_ARSR"/>
    <property type="match status" value="1"/>
</dbReference>